<keyword evidence="2" id="KW-1133">Transmembrane helix</keyword>
<dbReference type="InterPro" id="IPR038503">
    <property type="entry name" value="SpoIIIAH_sf"/>
</dbReference>
<dbReference type="Proteomes" id="UP001139365">
    <property type="component" value="Unassembled WGS sequence"/>
</dbReference>
<accession>A0AAE3JZA0</accession>
<evidence type="ECO:0000256" key="2">
    <source>
        <dbReference type="SAM" id="Phobius"/>
    </source>
</evidence>
<evidence type="ECO:0000313" key="3">
    <source>
        <dbReference type="EMBL" id="MCI5754742.1"/>
    </source>
</evidence>
<dbReference type="AlphaFoldDB" id="A0AAE3JZA0"/>
<proteinExistence type="predicted"/>
<keyword evidence="2" id="KW-0472">Membrane</keyword>
<gene>
    <name evidence="3" type="ORF">MR241_00425</name>
</gene>
<reference evidence="3 4" key="1">
    <citation type="submission" date="2022-03" db="EMBL/GenBank/DDBJ databases">
        <title>Metagenome-assembled genomes from swine fecal metagenomes.</title>
        <authorList>
            <person name="Holman D.B."/>
            <person name="Kommadath A."/>
        </authorList>
    </citation>
    <scope>NUCLEOTIDE SEQUENCE [LARGE SCALE GENOMIC DNA]</scope>
    <source>
        <strain evidence="3">SUG147</strain>
    </source>
</reference>
<feature type="transmembrane region" description="Helical" evidence="2">
    <location>
        <begin position="27"/>
        <end position="48"/>
    </location>
</feature>
<dbReference type="InterPro" id="IPR024232">
    <property type="entry name" value="SpoIIIAH"/>
</dbReference>
<sequence>MLKLEKPNTKEIAEKAKDVMKKLGKRNLVIILAVLIIGGAVWLNIALFSGADKTAPGGVSAGTGDPAKDVSAVGGKDTEQVGDKADDIDSYFASAQVERKRSRDEAIEVLQLVVDNPEALDESKSAAMAEISKIAKDIDSESKIESLVVAKGFEKCVAVIGDEKCNVIVKTDATLLPNQVAQIYEIVYQQSGILPANVYVIEKKAA</sequence>
<keyword evidence="2" id="KW-0812">Transmembrane</keyword>
<comment type="caution">
    <text evidence="3">The sequence shown here is derived from an EMBL/GenBank/DDBJ whole genome shotgun (WGS) entry which is preliminary data.</text>
</comment>
<organism evidence="3 4">
    <name type="scientific">Candidatus Colimorpha enterica</name>
    <dbReference type="NCBI Taxonomy" id="3083063"/>
    <lineage>
        <taxon>Bacteria</taxon>
        <taxon>Pseudomonadati</taxon>
        <taxon>Bacteroidota</taxon>
        <taxon>Bacteroidia</taxon>
        <taxon>Bacteroidales</taxon>
        <taxon>Candidatus Colimorpha</taxon>
    </lineage>
</organism>
<name>A0AAE3JZA0_9BACT</name>
<dbReference type="Gene3D" id="1.10.287.4300">
    <property type="entry name" value="Stage III sporulation protein AH-like"/>
    <property type="match status" value="1"/>
</dbReference>
<protein>
    <submittedName>
        <fullName evidence="3">SpoIIIAH-like family protein</fullName>
    </submittedName>
</protein>
<dbReference type="EMBL" id="JALEMU010000010">
    <property type="protein sequence ID" value="MCI5754742.1"/>
    <property type="molecule type" value="Genomic_DNA"/>
</dbReference>
<evidence type="ECO:0000313" key="4">
    <source>
        <dbReference type="Proteomes" id="UP001139365"/>
    </source>
</evidence>
<feature type="region of interest" description="Disordered" evidence="1">
    <location>
        <begin position="57"/>
        <end position="79"/>
    </location>
</feature>
<evidence type="ECO:0000256" key="1">
    <source>
        <dbReference type="SAM" id="MobiDB-lite"/>
    </source>
</evidence>
<dbReference type="Pfam" id="PF12685">
    <property type="entry name" value="SpoIIIAH"/>
    <property type="match status" value="1"/>
</dbReference>